<protein>
    <recommendedName>
        <fullName evidence="1">Linalool dehydratase/isomerase domain-containing protein</fullName>
    </recommendedName>
</protein>
<reference evidence="2" key="1">
    <citation type="submission" date="2018-05" db="EMBL/GenBank/DDBJ databases">
        <authorList>
            <person name="Lanie J.A."/>
            <person name="Ng W.-L."/>
            <person name="Kazmierczak K.M."/>
            <person name="Andrzejewski T.M."/>
            <person name="Davidsen T.M."/>
            <person name="Wayne K.J."/>
            <person name="Tettelin H."/>
            <person name="Glass J.I."/>
            <person name="Rusch D."/>
            <person name="Podicherti R."/>
            <person name="Tsui H.-C.T."/>
            <person name="Winkler M.E."/>
        </authorList>
    </citation>
    <scope>NUCLEOTIDE SEQUENCE</scope>
</reference>
<feature type="domain" description="Linalool dehydratase/isomerase" evidence="1">
    <location>
        <begin position="145"/>
        <end position="360"/>
    </location>
</feature>
<name>A0A381TD52_9ZZZZ</name>
<proteinExistence type="predicted"/>
<dbReference type="EMBL" id="UINC01004399">
    <property type="protein sequence ID" value="SVA14040.1"/>
    <property type="molecule type" value="Genomic_DNA"/>
</dbReference>
<evidence type="ECO:0000259" key="1">
    <source>
        <dbReference type="Pfam" id="PF18566"/>
    </source>
</evidence>
<accession>A0A381TD52</accession>
<dbReference type="Pfam" id="PF18566">
    <property type="entry name" value="Ldi"/>
    <property type="match status" value="1"/>
</dbReference>
<dbReference type="AlphaFoldDB" id="A0A381TD52"/>
<organism evidence="2">
    <name type="scientific">marine metagenome</name>
    <dbReference type="NCBI Taxonomy" id="408172"/>
    <lineage>
        <taxon>unclassified sequences</taxon>
        <taxon>metagenomes</taxon>
        <taxon>ecological metagenomes</taxon>
    </lineage>
</organism>
<sequence>MLVKNSFPELNDRARGWLHFLWEKAGTEDDWSSSGEPHPWWDRYSTPPMTNFPRFDLADSCYAVALMADKTPAWREAYAQILDQMVDRHTTFWAAVDWLTQFGNDPDRDKYPDVWKGTLIPEHLWGRYDSPGWTANGVEPWGLQKDPVGADGMLFFKGFFNLVMSLHRYVSGDSKWNDPFKVVGVDDTHFQWTHSRVAEHLTEQWRRHPEGPHCENTKIWPYCLSAAGLGLQMFDQLLGTDRHSVFDEWTDYAKRHYLQVEDGLLQWVALYYDPIVDHVHKVGSGGGTGVAWYALPQNPELAGLFYRASLSATGWDDPAVPVAVPSDPRGLVMTAMLANEFGDAVTHARLSDTLEQLAEPRYFGSESEHFGYWFHLDEPWPRGQMSASLMVTDVADPGDWQRLF</sequence>
<evidence type="ECO:0000313" key="2">
    <source>
        <dbReference type="EMBL" id="SVA14040.1"/>
    </source>
</evidence>
<dbReference type="InterPro" id="IPR041411">
    <property type="entry name" value="Ldi"/>
</dbReference>
<gene>
    <name evidence="2" type="ORF">METZ01_LOCUS66894</name>
</gene>
<feature type="non-terminal residue" evidence="2">
    <location>
        <position position="404"/>
    </location>
</feature>